<dbReference type="InterPro" id="IPR014266">
    <property type="entry name" value="PEP-CTERM_TPR_PrsT"/>
</dbReference>
<name>A0ABR8LMD0_9ALTE</name>
<reference evidence="10 11" key="1">
    <citation type="submission" date="2020-04" db="EMBL/GenBank/DDBJ databases">
        <title>Salinimonas sp. HHU 13199.</title>
        <authorList>
            <person name="Cui X."/>
            <person name="Zhang D."/>
        </authorList>
    </citation>
    <scope>NUCLEOTIDE SEQUENCE [LARGE SCALE GENOMIC DNA]</scope>
    <source>
        <strain evidence="10 11">HHU 13199</strain>
    </source>
</reference>
<evidence type="ECO:0000256" key="6">
    <source>
        <dbReference type="ARBA" id="ARBA00023136"/>
    </source>
</evidence>
<dbReference type="Gene3D" id="1.25.40.10">
    <property type="entry name" value="Tetratricopeptide repeat domain"/>
    <property type="match status" value="3"/>
</dbReference>
<proteinExistence type="inferred from homology"/>
<feature type="signal peptide" evidence="9">
    <location>
        <begin position="1"/>
        <end position="22"/>
    </location>
</feature>
<evidence type="ECO:0000256" key="8">
    <source>
        <dbReference type="PROSITE-ProRule" id="PRU00339"/>
    </source>
</evidence>
<dbReference type="NCBIfam" id="TIGR02917">
    <property type="entry name" value="PEP_TPR_lipo"/>
    <property type="match status" value="1"/>
</dbReference>
<keyword evidence="3" id="KW-0677">Repeat</keyword>
<feature type="repeat" description="TPR" evidence="8">
    <location>
        <begin position="127"/>
        <end position="160"/>
    </location>
</feature>
<keyword evidence="6" id="KW-0472">Membrane</keyword>
<evidence type="ECO:0000256" key="2">
    <source>
        <dbReference type="ARBA" id="ARBA00022692"/>
    </source>
</evidence>
<dbReference type="PROSITE" id="PS50005">
    <property type="entry name" value="TPR"/>
    <property type="match status" value="1"/>
</dbReference>
<dbReference type="Pfam" id="PF13432">
    <property type="entry name" value="TPR_16"/>
    <property type="match status" value="1"/>
</dbReference>
<evidence type="ECO:0000256" key="7">
    <source>
        <dbReference type="ARBA" id="ARBA00038030"/>
    </source>
</evidence>
<evidence type="ECO:0000313" key="10">
    <source>
        <dbReference type="EMBL" id="MBD3587354.1"/>
    </source>
</evidence>
<dbReference type="EMBL" id="JABBXD010000012">
    <property type="protein sequence ID" value="MBD3587354.1"/>
    <property type="molecule type" value="Genomic_DNA"/>
</dbReference>
<organism evidence="10 11">
    <name type="scientific">Salinimonas profundi</name>
    <dbReference type="NCBI Taxonomy" id="2729140"/>
    <lineage>
        <taxon>Bacteria</taxon>
        <taxon>Pseudomonadati</taxon>
        <taxon>Pseudomonadota</taxon>
        <taxon>Gammaproteobacteria</taxon>
        <taxon>Alteromonadales</taxon>
        <taxon>Alteromonadaceae</taxon>
        <taxon>Alteromonas/Salinimonas group</taxon>
        <taxon>Salinimonas</taxon>
    </lineage>
</organism>
<evidence type="ECO:0000256" key="4">
    <source>
        <dbReference type="ARBA" id="ARBA00022803"/>
    </source>
</evidence>
<dbReference type="InterPro" id="IPR011990">
    <property type="entry name" value="TPR-like_helical_dom_sf"/>
</dbReference>
<evidence type="ECO:0000256" key="3">
    <source>
        <dbReference type="ARBA" id="ARBA00022737"/>
    </source>
</evidence>
<evidence type="ECO:0000313" key="11">
    <source>
        <dbReference type="Proteomes" id="UP000624419"/>
    </source>
</evidence>
<dbReference type="Proteomes" id="UP000624419">
    <property type="component" value="Unassembled WGS sequence"/>
</dbReference>
<keyword evidence="4 8" id="KW-0802">TPR repeat</keyword>
<comment type="caution">
    <text evidence="10">The sequence shown here is derived from an EMBL/GenBank/DDBJ whole genome shotgun (WGS) entry which is preliminary data.</text>
</comment>
<keyword evidence="2" id="KW-0812">Transmembrane</keyword>
<dbReference type="SMART" id="SM00028">
    <property type="entry name" value="TPR"/>
    <property type="match status" value="13"/>
</dbReference>
<comment type="subcellular location">
    <subcellularLocation>
        <location evidence="1">Membrane</location>
        <topology evidence="1">Single-pass membrane protein</topology>
    </subcellularLocation>
</comment>
<evidence type="ECO:0000256" key="5">
    <source>
        <dbReference type="ARBA" id="ARBA00022989"/>
    </source>
</evidence>
<evidence type="ECO:0000256" key="1">
    <source>
        <dbReference type="ARBA" id="ARBA00004167"/>
    </source>
</evidence>
<comment type="similarity">
    <text evidence="7">Belongs to the Tom70 family.</text>
</comment>
<evidence type="ECO:0000256" key="9">
    <source>
        <dbReference type="SAM" id="SignalP"/>
    </source>
</evidence>
<accession>A0ABR8LMD0</accession>
<dbReference type="SUPFAM" id="SSF48452">
    <property type="entry name" value="TPR-like"/>
    <property type="match status" value="3"/>
</dbReference>
<dbReference type="RefSeq" id="WP_191026445.1">
    <property type="nucleotide sequence ID" value="NZ_JABBXD010000012.1"/>
</dbReference>
<keyword evidence="5" id="KW-1133">Transmembrane helix</keyword>
<dbReference type="PANTHER" id="PTHR46208:SF1">
    <property type="entry name" value="MITOCHONDRIAL IMPORT RECEPTOR SUBUNIT TOM70"/>
    <property type="match status" value="1"/>
</dbReference>
<dbReference type="InterPro" id="IPR019734">
    <property type="entry name" value="TPR_rpt"/>
</dbReference>
<dbReference type="PANTHER" id="PTHR46208">
    <property type="entry name" value="MITOCHONDRIAL IMPORT RECEPTOR SUBUNIT TOM70"/>
    <property type="match status" value="1"/>
</dbReference>
<keyword evidence="11" id="KW-1185">Reference proteome</keyword>
<protein>
    <submittedName>
        <fullName evidence="10">PEP-CTERM system TPR-repeat protein PrsT</fullName>
    </submittedName>
</protein>
<gene>
    <name evidence="10" type="primary">prsT</name>
    <name evidence="10" type="ORF">HHX48_16580</name>
</gene>
<dbReference type="Pfam" id="PF14559">
    <property type="entry name" value="TPR_19"/>
    <property type="match status" value="3"/>
</dbReference>
<keyword evidence="9" id="KW-0732">Signal</keyword>
<feature type="chain" id="PRO_5045563432" evidence="9">
    <location>
        <begin position="23"/>
        <end position="925"/>
    </location>
</feature>
<sequence>MKSSVKASILSMLLLGGSIANATPQSASYDKALTAFNTGEVQSAYLTLKHVLKAAPDHLPAKLLMGRILLLDGYTKEAIEEFEEVLLAGGDKNLVLPALSRAYLREGLYEKIFVMLKRHKLSGDAEISVTLAAGTAYIRLNQLDKARSLYTQALRTYPHVVPLLNAQANLLLDQNELAAAHKLVRRSLSISDSEPLTLITQAKLYAAQGKDALSLFAKAYEQAPENPAAMRAYAGALAENGQFDEASTIIDEIEKQTPGDIQNQLIKARILALTQHHSEADKILKSLTDKLSLLTEKQLNERIELSLIAGIVAYLNKNYSLASTELYRYVGKRDASPEQLSMLADAMIKNSNYKDASNLLDKYEETVISHLPLARLYCELNLAMDKPFKCNQILPALAARYKGQENFAILKVKLLLHDKELDQARKMLATELAGSDNEEVVRLNIALFSEQEEYAKALGLAKSLLQKHPESLAHQALVSDLLIRNNSMDEADKAVDKLLRADPDNVAGLIAKARISLFKEDWSSSTEAIEQAVKIDKTNVPARILAAQIYIAHDNIESATDHLLAAKTLESRNPTPRQLLASLYSRQGKLNAALSEINALLSIDRLSPDFHLQKASVLNEMGKVNEAQSQLNMVYALWAQQPEKLLQLAEQQEQAGDAPGAEKSLQQAMKLAPKAPRPHLEYISFLIRQNHLEQAQPAITEFANQFGKTANLAMLRGDLAVADNQLQQGFSHYMTALDRAPSFRMALIKAFELARTGTGRGELIEYLTAFEESGDTFQRHLLADLYYIDTDFTRAEKVYNQLLSDDEFENRPFVLNNLANIYAVNDLPKALKLIDTALEKAPRSAALMDTKGWLLSLGEDYQEGLSLLRQAYTLDASDPSVQYHIAYTLNKLGRPEEARAILTKHQTLDKSFREQPDAQALMQSL</sequence>